<evidence type="ECO:0000256" key="1">
    <source>
        <dbReference type="SAM" id="Phobius"/>
    </source>
</evidence>
<keyword evidence="3" id="KW-1185">Reference proteome</keyword>
<feature type="transmembrane region" description="Helical" evidence="1">
    <location>
        <begin position="161"/>
        <end position="178"/>
    </location>
</feature>
<keyword evidence="1" id="KW-0812">Transmembrane</keyword>
<feature type="transmembrane region" description="Helical" evidence="1">
    <location>
        <begin position="237"/>
        <end position="261"/>
    </location>
</feature>
<evidence type="ECO:0000313" key="3">
    <source>
        <dbReference type="Proteomes" id="UP000004001"/>
    </source>
</evidence>
<gene>
    <name evidence="2" type="ORF">HMPREF9019_2195</name>
</gene>
<feature type="transmembrane region" description="Helical" evidence="1">
    <location>
        <begin position="198"/>
        <end position="217"/>
    </location>
</feature>
<dbReference type="EMBL" id="ADEF01000005">
    <property type="protein sequence ID" value="EFA98419.1"/>
    <property type="molecule type" value="Genomic_DNA"/>
</dbReference>
<keyword evidence="1" id="KW-1133">Transmembrane helix</keyword>
<keyword evidence="1" id="KW-0472">Membrane</keyword>
<reference evidence="2 3" key="1">
    <citation type="submission" date="2009-12" db="EMBL/GenBank/DDBJ databases">
        <title>Genome Sequence of Prevotella timonensis CRIS 5C-B1.</title>
        <authorList>
            <person name="Durkin A.S."/>
            <person name="Madupu R."/>
            <person name="Torralba M."/>
            <person name="Methe B."/>
            <person name="Sutton G."/>
            <person name="Strausberg R.L."/>
            <person name="Nelson K.E."/>
        </authorList>
    </citation>
    <scope>NUCLEOTIDE SEQUENCE [LARGE SCALE GENOMIC DNA]</scope>
    <source>
        <strain evidence="2 3">CRIS 5C-B1</strain>
    </source>
</reference>
<organism evidence="2 3">
    <name type="scientific">Hoylesella timonensis CRIS 5C-B1</name>
    <dbReference type="NCBI Taxonomy" id="679189"/>
    <lineage>
        <taxon>Bacteria</taxon>
        <taxon>Pseudomonadati</taxon>
        <taxon>Bacteroidota</taxon>
        <taxon>Bacteroidia</taxon>
        <taxon>Bacteroidales</taxon>
        <taxon>Prevotellaceae</taxon>
        <taxon>Hoylesella</taxon>
    </lineage>
</organism>
<accession>D1VWS0</accession>
<protein>
    <recommendedName>
        <fullName evidence="4">Beta-carotene 15,15'-monooxygenase</fullName>
    </recommendedName>
</protein>
<dbReference type="AlphaFoldDB" id="D1VWS0"/>
<name>D1VWS0_9BACT</name>
<proteinExistence type="predicted"/>
<evidence type="ECO:0008006" key="4">
    <source>
        <dbReference type="Google" id="ProtNLM"/>
    </source>
</evidence>
<evidence type="ECO:0000313" key="2">
    <source>
        <dbReference type="EMBL" id="EFA98419.1"/>
    </source>
</evidence>
<feature type="transmembrane region" description="Helical" evidence="1">
    <location>
        <begin position="296"/>
        <end position="312"/>
    </location>
</feature>
<comment type="caution">
    <text evidence="2">The sequence shown here is derived from an EMBL/GenBank/DDBJ whole genome shotgun (WGS) entry which is preliminary data.</text>
</comment>
<dbReference type="Proteomes" id="UP000004001">
    <property type="component" value="Unassembled WGS sequence"/>
</dbReference>
<sequence length="346" mass="39396">MQMNKRNGFFAMFHPSFYLGKIGLIGLLGVVMLSSCYHRPAQKSEALIPLSQDQVDSLHFYSSHHYTNNYNFIVKSDSLVLFEQQPEEVLSGLLVDTLVLKRHSHVVVADIRMLPTDSVDSVWVQLASDQHTFGWIHETQLLPSVVPDDPISQFISTFSDTHLLIFLIVISLIAIAYWMRRLFQEKAWIVHFKDIPSFYPTLLCIMVAIASTLYASIQNFAPDMWRHFYYHPTLNPFSVPGLLMVFLCMVWGMLIVGLAAVDDVRHRLPFTDAVMYLSGLLAVCAVNYIVFGLTTLYYIGYPLLLLYVVFAIRQYLHHARPQYVCGHCGQPIPSKGRCPHCGAYNA</sequence>
<dbReference type="eggNOG" id="ENOG502ZDI8">
    <property type="taxonomic scope" value="Bacteria"/>
</dbReference>